<dbReference type="Pfam" id="PF02120">
    <property type="entry name" value="Flg_hook"/>
    <property type="match status" value="1"/>
</dbReference>
<feature type="region of interest" description="Disordered" evidence="1">
    <location>
        <begin position="145"/>
        <end position="195"/>
    </location>
</feature>
<reference evidence="4" key="1">
    <citation type="submission" date="2016-10" db="EMBL/GenBank/DDBJ databases">
        <authorList>
            <person name="Varghese N."/>
            <person name="Submissions S."/>
        </authorList>
    </citation>
    <scope>NUCLEOTIDE SEQUENCE [LARGE SCALE GENOMIC DNA]</scope>
    <source>
        <strain evidence="4">DSM 29303</strain>
    </source>
</reference>
<dbReference type="STRING" id="1545044.SAMN05444276_101452"/>
<feature type="region of interest" description="Disordered" evidence="1">
    <location>
        <begin position="433"/>
        <end position="530"/>
    </location>
</feature>
<feature type="region of interest" description="Disordered" evidence="1">
    <location>
        <begin position="1"/>
        <end position="96"/>
    </location>
</feature>
<evidence type="ECO:0000256" key="1">
    <source>
        <dbReference type="SAM" id="MobiDB-lite"/>
    </source>
</evidence>
<accession>A0A1H2RTX6</accession>
<feature type="compositionally biased region" description="Low complexity" evidence="1">
    <location>
        <begin position="237"/>
        <end position="256"/>
    </location>
</feature>
<dbReference type="Proteomes" id="UP000182944">
    <property type="component" value="Unassembled WGS sequence"/>
</dbReference>
<dbReference type="EMBL" id="FNNA01000001">
    <property type="protein sequence ID" value="SDW22926.1"/>
    <property type="molecule type" value="Genomic_DNA"/>
</dbReference>
<name>A0A1H2RTX6_9RHOB</name>
<feature type="compositionally biased region" description="Polar residues" evidence="1">
    <location>
        <begin position="501"/>
        <end position="514"/>
    </location>
</feature>
<feature type="compositionally biased region" description="Basic and acidic residues" evidence="1">
    <location>
        <begin position="298"/>
        <end position="313"/>
    </location>
</feature>
<sequence length="530" mass="54928">MQERDAKTLPPFSGATGNSKVRVGDIDEKVAMSSARHGVARADSPPQPDTISSAADALPPRGGASRPGKQALSPPSDVTKPHAAEGQISPDQLECPSPRHLILPVVASHDSGPTHRVRSESAIGAIAQCPPGALKPLFAEAAPIERPTEQVLPRSSDDAVSVSAQQAPVSDRSSPPGVQTVSVPHLKGSATPSLEVSSAANRIAPLAKGARSPLADSPVRAGESRTLEPVPLTHLNSPAAASTPTSTPLAVSAPPTRLATETERAPIKAAMSQVYDAPAPIRSHTVTTANQPPPVQRSDGEHSVSTASDRDEPSGGSELAMQDRSSVAALLRGLPATTPTVAAIPVTGDFAGPKSVPLAEPIRQIADAIVRTREGVVEITLDPIELGRVTVTLAMDRHQSLGIVAERPATLELIRGHTDQLLRDLRDHGMPDARLDFLRGPDGPSAERHLPPPARAGIDDGRTGSNLAGGQGSGNQPSGGSSDHNQSQRPPVYDRSRTESLDTVAQTGPASADTTPALRARGSGRLDLRL</sequence>
<feature type="region of interest" description="Disordered" evidence="1">
    <location>
        <begin position="208"/>
        <end position="257"/>
    </location>
</feature>
<evidence type="ECO:0000313" key="3">
    <source>
        <dbReference type="EMBL" id="SDW22926.1"/>
    </source>
</evidence>
<feature type="domain" description="Flagellar hook-length control protein-like C-terminal" evidence="2">
    <location>
        <begin position="373"/>
        <end position="440"/>
    </location>
</feature>
<feature type="compositionally biased region" description="Basic and acidic residues" evidence="1">
    <location>
        <begin position="433"/>
        <end position="450"/>
    </location>
</feature>
<feature type="region of interest" description="Disordered" evidence="1">
    <location>
        <begin position="284"/>
        <end position="321"/>
    </location>
</feature>
<keyword evidence="4" id="KW-1185">Reference proteome</keyword>
<evidence type="ECO:0000259" key="2">
    <source>
        <dbReference type="Pfam" id="PF02120"/>
    </source>
</evidence>
<organism evidence="3 4">
    <name type="scientific">Paracoccus sanguinis</name>
    <dbReference type="NCBI Taxonomy" id="1545044"/>
    <lineage>
        <taxon>Bacteria</taxon>
        <taxon>Pseudomonadati</taxon>
        <taxon>Pseudomonadota</taxon>
        <taxon>Alphaproteobacteria</taxon>
        <taxon>Rhodobacterales</taxon>
        <taxon>Paracoccaceae</taxon>
        <taxon>Paracoccus</taxon>
    </lineage>
</organism>
<evidence type="ECO:0000313" key="4">
    <source>
        <dbReference type="Proteomes" id="UP000182944"/>
    </source>
</evidence>
<dbReference type="AlphaFoldDB" id="A0A1H2RTX6"/>
<protein>
    <submittedName>
        <fullName evidence="3">Hook-length control protein FliK</fullName>
    </submittedName>
</protein>
<dbReference type="InterPro" id="IPR038610">
    <property type="entry name" value="FliK-like_C_sf"/>
</dbReference>
<dbReference type="CDD" id="cd17470">
    <property type="entry name" value="T3SS_Flik_C"/>
    <property type="match status" value="1"/>
</dbReference>
<proteinExistence type="predicted"/>
<gene>
    <name evidence="3" type="ORF">SAMN05444276_101452</name>
</gene>
<dbReference type="Gene3D" id="3.30.750.140">
    <property type="match status" value="1"/>
</dbReference>
<feature type="compositionally biased region" description="Polar residues" evidence="1">
    <location>
        <begin position="162"/>
        <end position="182"/>
    </location>
</feature>
<dbReference type="InterPro" id="IPR021136">
    <property type="entry name" value="Flagellar_hook_control-like_C"/>
</dbReference>